<evidence type="ECO:0000256" key="1">
    <source>
        <dbReference type="SAM" id="MobiDB-lite"/>
    </source>
</evidence>
<organism evidence="2 3">
    <name type="scientific">Allacma fusca</name>
    <dbReference type="NCBI Taxonomy" id="39272"/>
    <lineage>
        <taxon>Eukaryota</taxon>
        <taxon>Metazoa</taxon>
        <taxon>Ecdysozoa</taxon>
        <taxon>Arthropoda</taxon>
        <taxon>Hexapoda</taxon>
        <taxon>Collembola</taxon>
        <taxon>Symphypleona</taxon>
        <taxon>Sminthuridae</taxon>
        <taxon>Allacma</taxon>
    </lineage>
</organism>
<protein>
    <submittedName>
        <fullName evidence="2">Uncharacterized protein</fullName>
    </submittedName>
</protein>
<feature type="compositionally biased region" description="Basic and acidic residues" evidence="1">
    <location>
        <begin position="9"/>
        <end position="25"/>
    </location>
</feature>
<accession>A0A8J2K0M7</accession>
<feature type="compositionally biased region" description="Polar residues" evidence="1">
    <location>
        <begin position="62"/>
        <end position="71"/>
    </location>
</feature>
<gene>
    <name evidence="2" type="ORF">AFUS01_LOCUS16446</name>
</gene>
<sequence>MSASQQELCGRHPVDEPSYSYERRRSSLTSMPTGGFGMANRGAAHPHKRWKLFSYAPSMVRSTPATSSVKMNRSPRFHKGHVPESV</sequence>
<reference evidence="2" key="1">
    <citation type="submission" date="2021-06" db="EMBL/GenBank/DDBJ databases">
        <authorList>
            <person name="Hodson N. C."/>
            <person name="Mongue J. A."/>
            <person name="Jaron S. K."/>
        </authorList>
    </citation>
    <scope>NUCLEOTIDE SEQUENCE</scope>
</reference>
<dbReference type="AlphaFoldDB" id="A0A8J2K0M7"/>
<dbReference type="Proteomes" id="UP000708208">
    <property type="component" value="Unassembled WGS sequence"/>
</dbReference>
<evidence type="ECO:0000313" key="2">
    <source>
        <dbReference type="EMBL" id="CAG7727614.1"/>
    </source>
</evidence>
<feature type="region of interest" description="Disordered" evidence="1">
    <location>
        <begin position="1"/>
        <end position="43"/>
    </location>
</feature>
<name>A0A8J2K0M7_9HEXA</name>
<feature type="region of interest" description="Disordered" evidence="1">
    <location>
        <begin position="62"/>
        <end position="86"/>
    </location>
</feature>
<evidence type="ECO:0000313" key="3">
    <source>
        <dbReference type="Proteomes" id="UP000708208"/>
    </source>
</evidence>
<comment type="caution">
    <text evidence="2">The sequence shown here is derived from an EMBL/GenBank/DDBJ whole genome shotgun (WGS) entry which is preliminary data.</text>
</comment>
<proteinExistence type="predicted"/>
<keyword evidence="3" id="KW-1185">Reference proteome</keyword>
<dbReference type="EMBL" id="CAJVCH010151075">
    <property type="protein sequence ID" value="CAG7727614.1"/>
    <property type="molecule type" value="Genomic_DNA"/>
</dbReference>